<evidence type="ECO:0000259" key="14">
    <source>
        <dbReference type="PROSITE" id="PS50157"/>
    </source>
</evidence>
<dbReference type="PANTHER" id="PTHR24392">
    <property type="entry name" value="ZINC FINGER PROTEIN"/>
    <property type="match status" value="1"/>
</dbReference>
<dbReference type="PROSITE" id="PS50157">
    <property type="entry name" value="ZINC_FINGER_C2H2_2"/>
    <property type="match status" value="3"/>
</dbReference>
<evidence type="ECO:0000256" key="1">
    <source>
        <dbReference type="ARBA" id="ARBA00003983"/>
    </source>
</evidence>
<dbReference type="SUPFAM" id="SSF57667">
    <property type="entry name" value="beta-beta-alpha zinc fingers"/>
    <property type="match status" value="2"/>
</dbReference>
<keyword evidence="9 13" id="KW-0863">Zinc-finger</keyword>
<dbReference type="AlphaFoldDB" id="A0A1Y1KZF3"/>
<keyword evidence="8" id="KW-0677">Repeat</keyword>
<organism evidence="15">
    <name type="scientific">Photinus pyralis</name>
    <name type="common">Common eastern firefly</name>
    <name type="synonym">Lampyris pyralis</name>
    <dbReference type="NCBI Taxonomy" id="7054"/>
    <lineage>
        <taxon>Eukaryota</taxon>
        <taxon>Metazoa</taxon>
        <taxon>Ecdysozoa</taxon>
        <taxon>Arthropoda</taxon>
        <taxon>Hexapoda</taxon>
        <taxon>Insecta</taxon>
        <taxon>Pterygota</taxon>
        <taxon>Neoptera</taxon>
        <taxon>Endopterygota</taxon>
        <taxon>Coleoptera</taxon>
        <taxon>Polyphaga</taxon>
        <taxon>Elateriformia</taxon>
        <taxon>Elateroidea</taxon>
        <taxon>Lampyridae</taxon>
        <taxon>Lampyrinae</taxon>
        <taxon>Photinus</taxon>
    </lineage>
</organism>
<feature type="domain" description="C2H2-type" evidence="14">
    <location>
        <begin position="275"/>
        <end position="303"/>
    </location>
</feature>
<accession>A0A1Y1KZF3</accession>
<keyword evidence="11" id="KW-0238">DNA-binding</keyword>
<proteinExistence type="inferred from homology"/>
<dbReference type="Gene3D" id="3.30.160.60">
    <property type="entry name" value="Classic Zinc Finger"/>
    <property type="match status" value="3"/>
</dbReference>
<keyword evidence="12" id="KW-0539">Nucleus</keyword>
<evidence type="ECO:0000256" key="13">
    <source>
        <dbReference type="PROSITE-ProRule" id="PRU00042"/>
    </source>
</evidence>
<evidence type="ECO:0000256" key="7">
    <source>
        <dbReference type="ARBA" id="ARBA00022723"/>
    </source>
</evidence>
<dbReference type="GO" id="GO:0003677">
    <property type="term" value="F:DNA binding"/>
    <property type="evidence" value="ECO:0007669"/>
    <property type="project" value="UniProtKB-KW"/>
</dbReference>
<dbReference type="PANTHER" id="PTHR24392:SF49">
    <property type="entry name" value="PROTEIN HUNCHBACK"/>
    <property type="match status" value="1"/>
</dbReference>
<keyword evidence="7" id="KW-0479">Metal-binding</keyword>
<keyword evidence="6" id="KW-0302">Gap protein</keyword>
<keyword evidence="5" id="KW-0217">Developmental protein</keyword>
<reference evidence="15" key="1">
    <citation type="journal article" date="2016" name="Sci. Rep.">
        <title>Molecular characterization of firefly nuptial gifts: a multi-omics approach sheds light on postcopulatory sexual selection.</title>
        <authorList>
            <person name="Al-Wathiqui N."/>
            <person name="Fallon T.R."/>
            <person name="South A."/>
            <person name="Weng J.K."/>
            <person name="Lewis S.M."/>
        </authorList>
    </citation>
    <scope>NUCLEOTIDE SEQUENCE</scope>
</reference>
<sequence length="303" mass="35690">MRRLRVVSNMSSEGHHNREEASFNLYGDDAEFAKFVGEHDLLFDELLVGNYEYGDGNVEGKVQAEQPGQDLSVCSATKSSQRHLTCGHCGYFSSNKIDFQRHLSRHSVQRASQRVKEIRIHKDLGEYKCAECDFTTTTMKCLTQHVAVHKRIVIKMNLDLNTYKCKQCKFTTRHWKDFKLHIPKHDALNVYKCDLCDFVTKWRQNLKPHVDTHDTAVKYKCDRCAYTTKLKRYLTQHYQQHDSLKRYKCRLCRFSTNWSKHLKQHVEVHNSSKAYQCDECGFTTNSRRNLIIHFKKYGTRHTK</sequence>
<evidence type="ECO:0000256" key="2">
    <source>
        <dbReference type="ARBA" id="ARBA00004123"/>
    </source>
</evidence>
<name>A0A1Y1KZF3_PHOPY</name>
<dbReference type="EMBL" id="GEZM01068765">
    <property type="protein sequence ID" value="JAV66783.1"/>
    <property type="molecule type" value="Transcribed_RNA"/>
</dbReference>
<dbReference type="GO" id="GO:0035282">
    <property type="term" value="P:segmentation"/>
    <property type="evidence" value="ECO:0007669"/>
    <property type="project" value="UniProtKB-KW"/>
</dbReference>
<evidence type="ECO:0000256" key="4">
    <source>
        <dbReference type="ARBA" id="ARBA00013638"/>
    </source>
</evidence>
<feature type="domain" description="C2H2-type" evidence="14">
    <location>
        <begin position="219"/>
        <end position="246"/>
    </location>
</feature>
<evidence type="ECO:0000256" key="12">
    <source>
        <dbReference type="ARBA" id="ARBA00023242"/>
    </source>
</evidence>
<comment type="similarity">
    <text evidence="3">Belongs to the hunchback C2H2-type zinc-finger protein family.</text>
</comment>
<keyword evidence="10" id="KW-0862">Zinc</keyword>
<protein>
    <recommendedName>
        <fullName evidence="4">Protein hunchback</fullName>
    </recommendedName>
</protein>
<evidence type="ECO:0000256" key="5">
    <source>
        <dbReference type="ARBA" id="ARBA00022473"/>
    </source>
</evidence>
<evidence type="ECO:0000256" key="10">
    <source>
        <dbReference type="ARBA" id="ARBA00022833"/>
    </source>
</evidence>
<comment type="subcellular location">
    <subcellularLocation>
        <location evidence="2">Nucleus</location>
    </subcellularLocation>
</comment>
<evidence type="ECO:0000256" key="9">
    <source>
        <dbReference type="ARBA" id="ARBA00022771"/>
    </source>
</evidence>
<dbReference type="SMART" id="SM00355">
    <property type="entry name" value="ZnF_C2H2"/>
    <property type="match status" value="7"/>
</dbReference>
<evidence type="ECO:0000256" key="11">
    <source>
        <dbReference type="ARBA" id="ARBA00023125"/>
    </source>
</evidence>
<dbReference type="GO" id="GO:0008270">
    <property type="term" value="F:zinc ion binding"/>
    <property type="evidence" value="ECO:0007669"/>
    <property type="project" value="UniProtKB-KW"/>
</dbReference>
<dbReference type="InterPro" id="IPR036236">
    <property type="entry name" value="Znf_C2H2_sf"/>
</dbReference>
<dbReference type="GO" id="GO:0005634">
    <property type="term" value="C:nucleus"/>
    <property type="evidence" value="ECO:0007669"/>
    <property type="project" value="UniProtKB-SubCell"/>
</dbReference>
<comment type="function">
    <text evidence="1">Gap class segmentation protein that controls development of head structures.</text>
</comment>
<evidence type="ECO:0000256" key="6">
    <source>
        <dbReference type="ARBA" id="ARBA00022492"/>
    </source>
</evidence>
<evidence type="ECO:0000256" key="8">
    <source>
        <dbReference type="ARBA" id="ARBA00022737"/>
    </source>
</evidence>
<dbReference type="InterPro" id="IPR013087">
    <property type="entry name" value="Znf_C2H2_type"/>
</dbReference>
<evidence type="ECO:0000256" key="3">
    <source>
        <dbReference type="ARBA" id="ARBA00007746"/>
    </source>
</evidence>
<feature type="domain" description="C2H2-type" evidence="14">
    <location>
        <begin position="247"/>
        <end position="274"/>
    </location>
</feature>
<evidence type="ECO:0000313" key="15">
    <source>
        <dbReference type="EMBL" id="JAV66783.1"/>
    </source>
</evidence>